<organism evidence="2">
    <name type="scientific">uncultured Caudovirales phage</name>
    <dbReference type="NCBI Taxonomy" id="2100421"/>
    <lineage>
        <taxon>Viruses</taxon>
        <taxon>Duplodnaviria</taxon>
        <taxon>Heunggongvirae</taxon>
        <taxon>Uroviricota</taxon>
        <taxon>Caudoviricetes</taxon>
        <taxon>Peduoviridae</taxon>
        <taxon>Maltschvirus</taxon>
        <taxon>Maltschvirus maltsch</taxon>
    </lineage>
</organism>
<evidence type="ECO:0000313" key="3">
    <source>
        <dbReference type="EMBL" id="CAB4153875.1"/>
    </source>
</evidence>
<evidence type="ECO:0000313" key="4">
    <source>
        <dbReference type="EMBL" id="CAB4188500.1"/>
    </source>
</evidence>
<protein>
    <submittedName>
        <fullName evidence="2">Uncharacterized protein</fullName>
    </submittedName>
</protein>
<gene>
    <name evidence="4" type="ORF">UFOVP1178_31</name>
    <name evidence="2" type="ORF">UFOVP522_37</name>
    <name evidence="3" type="ORF">UFOVP624_34</name>
</gene>
<evidence type="ECO:0000313" key="2">
    <source>
        <dbReference type="EMBL" id="CAB4148958.1"/>
    </source>
</evidence>
<feature type="region of interest" description="Disordered" evidence="1">
    <location>
        <begin position="1"/>
        <end position="44"/>
    </location>
</feature>
<dbReference type="EMBL" id="LR796500">
    <property type="protein sequence ID" value="CAB4148958.1"/>
    <property type="molecule type" value="Genomic_DNA"/>
</dbReference>
<proteinExistence type="predicted"/>
<feature type="compositionally biased region" description="Polar residues" evidence="1">
    <location>
        <begin position="35"/>
        <end position="44"/>
    </location>
</feature>
<accession>A0A6J5MQK6</accession>
<dbReference type="EMBL" id="LR797124">
    <property type="protein sequence ID" value="CAB4188500.1"/>
    <property type="molecule type" value="Genomic_DNA"/>
</dbReference>
<reference evidence="2" key="1">
    <citation type="submission" date="2020-04" db="EMBL/GenBank/DDBJ databases">
        <authorList>
            <person name="Chiriac C."/>
            <person name="Salcher M."/>
            <person name="Ghai R."/>
            <person name="Kavagutti S V."/>
        </authorList>
    </citation>
    <scope>NUCLEOTIDE SEQUENCE</scope>
</reference>
<sequence>MAKIKQDTTKRIKPKVKRPGVHAKSKTSKLKSSKNYVKSYTRQG</sequence>
<feature type="compositionally biased region" description="Basic and acidic residues" evidence="1">
    <location>
        <begin position="1"/>
        <end position="10"/>
    </location>
</feature>
<feature type="compositionally biased region" description="Basic residues" evidence="1">
    <location>
        <begin position="11"/>
        <end position="32"/>
    </location>
</feature>
<evidence type="ECO:0000256" key="1">
    <source>
        <dbReference type="SAM" id="MobiDB-lite"/>
    </source>
</evidence>
<name>A0A6J5MQK6_9CAUD</name>
<dbReference type="EMBL" id="LR796602">
    <property type="protein sequence ID" value="CAB4153875.1"/>
    <property type="molecule type" value="Genomic_DNA"/>
</dbReference>